<evidence type="ECO:0000313" key="1">
    <source>
        <dbReference type="EMBL" id="KAL3572796.1"/>
    </source>
</evidence>
<organism evidence="1 2">
    <name type="scientific">Populus alba</name>
    <name type="common">White poplar</name>
    <dbReference type="NCBI Taxonomy" id="43335"/>
    <lineage>
        <taxon>Eukaryota</taxon>
        <taxon>Viridiplantae</taxon>
        <taxon>Streptophyta</taxon>
        <taxon>Embryophyta</taxon>
        <taxon>Tracheophyta</taxon>
        <taxon>Spermatophyta</taxon>
        <taxon>Magnoliopsida</taxon>
        <taxon>eudicotyledons</taxon>
        <taxon>Gunneridae</taxon>
        <taxon>Pentapetalae</taxon>
        <taxon>rosids</taxon>
        <taxon>fabids</taxon>
        <taxon>Malpighiales</taxon>
        <taxon>Salicaceae</taxon>
        <taxon>Saliceae</taxon>
        <taxon>Populus</taxon>
    </lineage>
</organism>
<sequence length="2177" mass="238667">MGECEPHEPLNLAATEQHSCLEFIKNSEQLPALETGRSVIQFYADPSSATNGFAELSQKDNGAASYSDVMEAVLDDRGIGLVGEGENVVGSIAGRLLEDESGVGGECLDEGQSGRDDCIRETDRFWEEKVGLGGENGGAVDCEGSLELLVVPDSLKNCNQQDDQMDDKNAGVQGTMEEGSDGLATVETDASDETVPPTACGTSVELNPVNYMPRNCDQQDGQNEDESGNVQGVIEDDCLDAIVTVKSNKIVLSLGCKMPAELVQANDWCRNGGQQDDQRDDKNVSVQGVMEENSGDLAPVEVDTNDEIMLLSGREMPAELIPVKSLPGDVSEQYNRDCGASQEVVVEEKIGNFTALGKSNVQGVMEQKSNGLVATETVDTCENILPSLGYEMLAKCLPRNGVEQDMQDRGTSMVVTMEEKNNDLAGIESISIQGVMEDKTDGLAATETATCNEIGPSPSCEMHVGLISVNVSPRNGVEQDKQDDGTSRTMVSEEKSVVLTRLETDNQDQKLLPLDHEILLELTPVTCPPSKCLQQHDQKGDQIISCPFAGRVMEEPTFVLDAAETTTSNLLPSQENLKLMPMTCLPEENVHHDEQKLIPCKLDSKAVMGNALARTEAGICSQASAHGTIDSSSAVDCSEETDYEAKNNVSIDSVSETKCHVIVSPSSRRSNGTRKSSQKTQTKRAARKCRSTTKVPNLHRGIEIVFKSVTRRRSCFSKPARSSAWGLLGNITQTFMLINGLRPDEIENLGSQKARGDQGSGKRNKLAGGTSRRSSKKGHASAHCIRLKVKVGKDACQTESNPKMIIPEVINTKASGDLVSDYGAESCQETKVEALGVATEKRYIDAGTSPDSEVINSVPDVQVDARSQEDYPDAVLSPSKAFAADEEGTGGKRGKKKESLPQAGNCSPAVASLKKVKLAKKRGGRQRKGDSLSSSEILTSCTSANGSVNTTSTKEYSAELVLSSGKTELGVPGGDLRGEIIMETKICGELDADLRSSESQISKNPLPSTKSRGRRLPRKSDGVNKRRSKVSDSAKSRRANGCKERGNHRKSVKKNKAEEKSVCDHVVYKGEEHPEIDDNGKTDAGNDTNAEELTNLDVPSSGVMEQNLFPDNAWVRCDDCLKWRRIPVRLVESISQTHHQWICEDNMDKAFADCSFPQEKSDAEINAELGISDADEDVCDAPSNYMELECGPTSVSKEYEFTRITTNQFLHRTRKTQTIDEIMVCYCKAPVGGRLGGCGDECLNRMLNIECVQGTCPCGDLCSNQQFQKHNYAKMTWDRCGKKGFGLRLEEDISRGQFLIEYVGEVLDVHAYEARQKEYASKGHKHFYFMTLDGSEVIDACVKGNLGRFINHSCDPNCRTEKWVVNGEICIGLFALRDIKKGEEVTFDYNYVRVVGAAAKRCYCGSPQCQGYIGGDPTSSEVTDQVDSDEEFPEPVMLEDGEVGDGLKYKISKTSFFGLSKGREMESKTAVGNLEVATEIKDSMNQSTLAISQSPSESEMNGLPGDFSSSSKRVEISPQTEDMTTQPPPAVQQEISMEEMMDKSLYSSQKLKTSLTSVLTKPLPDDIMINRKSKSATAENKRVFVKSRFIIKTPPQSGLIKKGKPANNFININKVQTTTNKPHMPPIKPKKLSESTSDGHFEAVQEKLNELLDSEGGISKRKDAPKGYLKLLLLTAASGAIRNGEAIQSNRELSMILDALLKTRSRMVLMDIIEKNCLRMLHNIMKQYRMDFKKIPILRKLLKVLEYLAVREILTLEHINGGPPCPGMESFRESMLSLTEHNDKQVHQIARSFRDRWIPRHVRKLGYMDRDGGRMEIQRGSNCNKVLASHSHWHDQGVRHLEALSGTVESNLATTSVGTAVHEDSSANRVGSGTRTRKRKSRWDQPAEENIASRSLQHVEQNESGLLQQSESNTLPELSKEVPDHADKAGGEYSYCPHCVHSYCWQDEASGADNGRQNIHEDVPPGFSSPIDPTLVSIASSTVDDLPHQNVFHLKFPVGVVVGLPQRKFNSRFPVSYGIPLPVVQQLGSPLAETVEGWIVAPGTPFHPFPPLPPLPSCKKGTLPSAMNSMEIDDTADRGKQDCYDRTTCLDENSPSTTGANQPDVNSPGPKDHQTFKRARGSYDLGRRYFRQQKWTKMLPPWVRSRNGWGCIGDNSRGGMCSTDLGSLTNEQRNSYY</sequence>
<proteinExistence type="predicted"/>
<keyword evidence="2" id="KW-1185">Reference proteome</keyword>
<accession>A0ACC4B3C0</accession>
<dbReference type="EMBL" id="RCHU02000014">
    <property type="protein sequence ID" value="KAL3572796.1"/>
    <property type="molecule type" value="Genomic_DNA"/>
</dbReference>
<evidence type="ECO:0000313" key="2">
    <source>
        <dbReference type="Proteomes" id="UP000309997"/>
    </source>
</evidence>
<protein>
    <submittedName>
        <fullName evidence="1">Uncharacterized protein</fullName>
    </submittedName>
</protein>
<reference evidence="1 2" key="1">
    <citation type="journal article" date="2024" name="Plant Biotechnol. J.">
        <title>Genome and CRISPR/Cas9 system of a widespread forest tree (Populus alba) in the world.</title>
        <authorList>
            <person name="Liu Y.J."/>
            <person name="Jiang P.F."/>
            <person name="Han X.M."/>
            <person name="Li X.Y."/>
            <person name="Wang H.M."/>
            <person name="Wang Y.J."/>
            <person name="Wang X.X."/>
            <person name="Zeng Q.Y."/>
        </authorList>
    </citation>
    <scope>NUCLEOTIDE SEQUENCE [LARGE SCALE GENOMIC DNA]</scope>
    <source>
        <strain evidence="2">cv. PAL-ZL1</strain>
    </source>
</reference>
<dbReference type="Proteomes" id="UP000309997">
    <property type="component" value="Unassembled WGS sequence"/>
</dbReference>
<comment type="caution">
    <text evidence="1">The sequence shown here is derived from an EMBL/GenBank/DDBJ whole genome shotgun (WGS) entry which is preliminary data.</text>
</comment>
<name>A0ACC4B3C0_POPAL</name>
<gene>
    <name evidence="1" type="ORF">D5086_026700</name>
</gene>